<dbReference type="PANTHER" id="PTHR13325:SF3">
    <property type="entry name" value="MEMBRANE-BOUND TRANSCRIPTION FACTOR SITE-2 PROTEASE"/>
    <property type="match status" value="1"/>
</dbReference>
<feature type="transmembrane region" description="Helical" evidence="1">
    <location>
        <begin position="176"/>
        <end position="198"/>
    </location>
</feature>
<feature type="transmembrane region" description="Helical" evidence="1">
    <location>
        <begin position="347"/>
        <end position="372"/>
    </location>
</feature>
<proteinExistence type="predicted"/>
<dbReference type="CDD" id="cd05709">
    <property type="entry name" value="S2P-M50"/>
    <property type="match status" value="1"/>
</dbReference>
<dbReference type="GO" id="GO:0016020">
    <property type="term" value="C:membrane"/>
    <property type="evidence" value="ECO:0007669"/>
    <property type="project" value="InterPro"/>
</dbReference>
<feature type="transmembrane region" description="Helical" evidence="1">
    <location>
        <begin position="413"/>
        <end position="434"/>
    </location>
</feature>
<accession>A0AAW7XEP1</accession>
<protein>
    <recommendedName>
        <fullName evidence="4">Peptidase M50</fullName>
    </recommendedName>
</protein>
<dbReference type="GO" id="GO:0005737">
    <property type="term" value="C:cytoplasm"/>
    <property type="evidence" value="ECO:0007669"/>
    <property type="project" value="TreeGrafter"/>
</dbReference>
<comment type="caution">
    <text evidence="2">The sequence shown here is derived from an EMBL/GenBank/DDBJ whole genome shotgun (WGS) entry which is preliminary data.</text>
</comment>
<dbReference type="GO" id="GO:0031293">
    <property type="term" value="P:membrane protein intracellular domain proteolysis"/>
    <property type="evidence" value="ECO:0007669"/>
    <property type="project" value="TreeGrafter"/>
</dbReference>
<keyword evidence="1" id="KW-0472">Membrane</keyword>
<organism evidence="2 3">
    <name type="scientific">Neptunomonas phycophila</name>
    <dbReference type="NCBI Taxonomy" id="1572645"/>
    <lineage>
        <taxon>Bacteria</taxon>
        <taxon>Pseudomonadati</taxon>
        <taxon>Pseudomonadota</taxon>
        <taxon>Gammaproteobacteria</taxon>
        <taxon>Oceanospirillales</taxon>
        <taxon>Oceanospirillaceae</taxon>
        <taxon>Neptunomonas</taxon>
    </lineage>
</organism>
<dbReference type="GO" id="GO:0004222">
    <property type="term" value="F:metalloendopeptidase activity"/>
    <property type="evidence" value="ECO:0007669"/>
    <property type="project" value="InterPro"/>
</dbReference>
<dbReference type="InterPro" id="IPR001193">
    <property type="entry name" value="MBTPS2"/>
</dbReference>
<reference evidence="2" key="1">
    <citation type="submission" date="2023-07" db="EMBL/GenBank/DDBJ databases">
        <title>Genome content predicts the carbon catabolic preferences of heterotrophic bacteria.</title>
        <authorList>
            <person name="Gralka M."/>
        </authorList>
    </citation>
    <scope>NUCLEOTIDE SEQUENCE</scope>
    <source>
        <strain evidence="2">I2M16</strain>
    </source>
</reference>
<sequence>MLNNNQALPPLRQDIRLESDSYDRAGNKRWRIYDPCQHRFFQLCSDDIQLLAFWQVGTVDKLKKALERTGQTLNAQQLEGLLSFLSENNLTKATGNKDYRHLQEQHKRVNPTGLARLFSPPKIIQFPLFSPLPIIHFLQPSIELIGHRVFISIWLFITLFGVYLTTRQWDVFVSTFTHLFSVQGFLTYGVSLILLKFIHELGHAYVAHIKGGSVGKMGISLFMGLPMFYTELAGINRIRDPHQRMWVATGGVAAETLIAGIATLAWALLPEGILRSIAFILCTTSWLTTILINLNPLSRFDGYYFLSDWLKIENLQPRALAFSRWYIRRLIVGQALEQPEPMGKPQIWLFSLYGMLVWFYQISLMMGISYLVYSFADKTIGCLFFVYTLSHYLVAPIYRLIKDSFAARQLMSVVRRLFLLIIAAGVSLLLLLPLEHSTTVPSIMSREQLATIHPPENAKILSINAKNGDYIAADQIIMAFSSPELEYKTTEAILRYNVATERLNRISGSAKELTESVVIRQQQIQAKMDVEGLAQRAEKLLWRAPASGIIVDIPEQIGALQWVRPDNQLGRIVSNQSLLATAYLPENVLNRLQPTRIARFIPEEPSLPVYTLKLVDIEESATEFISDISLSSQFGGPIASYDSDSGQPVPVVAQHKVRFTVNHTMADSTTILNALRGHIELEIQPESIAHQMLKQVWKILMTELRG</sequence>
<gene>
    <name evidence="2" type="ORF">Q4490_02700</name>
</gene>
<name>A0AAW7XEP1_9GAMM</name>
<feature type="transmembrane region" description="Helical" evidence="1">
    <location>
        <begin position="218"/>
        <end position="235"/>
    </location>
</feature>
<evidence type="ECO:0000313" key="3">
    <source>
        <dbReference type="Proteomes" id="UP001169862"/>
    </source>
</evidence>
<dbReference type="Proteomes" id="UP001169862">
    <property type="component" value="Unassembled WGS sequence"/>
</dbReference>
<feature type="transmembrane region" description="Helical" evidence="1">
    <location>
        <begin position="273"/>
        <end position="294"/>
    </location>
</feature>
<evidence type="ECO:0000256" key="1">
    <source>
        <dbReference type="SAM" id="Phobius"/>
    </source>
</evidence>
<evidence type="ECO:0008006" key="4">
    <source>
        <dbReference type="Google" id="ProtNLM"/>
    </source>
</evidence>
<feature type="transmembrane region" description="Helical" evidence="1">
    <location>
        <begin position="247"/>
        <end position="267"/>
    </location>
</feature>
<dbReference type="EMBL" id="JAUOPG010000002">
    <property type="protein sequence ID" value="MDO6452465.1"/>
    <property type="molecule type" value="Genomic_DNA"/>
</dbReference>
<dbReference type="RefSeq" id="WP_215152228.1">
    <property type="nucleotide sequence ID" value="NZ_JAHHDZ010000015.1"/>
</dbReference>
<feature type="transmembrane region" description="Helical" evidence="1">
    <location>
        <begin position="384"/>
        <end position="401"/>
    </location>
</feature>
<dbReference type="PANTHER" id="PTHR13325">
    <property type="entry name" value="PROTEASE M50 MEMBRANE-BOUND TRANSCRIPTION FACTOR SITE 2 PROTEASE"/>
    <property type="match status" value="1"/>
</dbReference>
<keyword evidence="1" id="KW-1133">Transmembrane helix</keyword>
<feature type="transmembrane region" description="Helical" evidence="1">
    <location>
        <begin position="145"/>
        <end position="164"/>
    </location>
</feature>
<keyword evidence="1" id="KW-0812">Transmembrane</keyword>
<dbReference type="AlphaFoldDB" id="A0AAW7XEP1"/>
<evidence type="ECO:0000313" key="2">
    <source>
        <dbReference type="EMBL" id="MDO6452465.1"/>
    </source>
</evidence>